<dbReference type="Proteomes" id="UP000199501">
    <property type="component" value="Unassembled WGS sequence"/>
</dbReference>
<keyword evidence="3" id="KW-1185">Reference proteome</keyword>
<dbReference type="InterPro" id="IPR025591">
    <property type="entry name" value="RloB"/>
</dbReference>
<dbReference type="OrthoDB" id="9796523at2"/>
<dbReference type="RefSeq" id="WP_091455467.1">
    <property type="nucleotide sequence ID" value="NZ_FMZZ01000015.1"/>
</dbReference>
<dbReference type="EMBL" id="FMZZ01000015">
    <property type="protein sequence ID" value="SDD65442.1"/>
    <property type="molecule type" value="Genomic_DNA"/>
</dbReference>
<accession>A0A1G6WHT1</accession>
<proteinExistence type="predicted"/>
<feature type="region of interest" description="Disordered" evidence="1">
    <location>
        <begin position="77"/>
        <end position="122"/>
    </location>
</feature>
<reference evidence="3" key="1">
    <citation type="submission" date="2016-10" db="EMBL/GenBank/DDBJ databases">
        <authorList>
            <person name="Varghese N."/>
            <person name="Submissions S."/>
        </authorList>
    </citation>
    <scope>NUCLEOTIDE SEQUENCE [LARGE SCALE GENOMIC DNA]</scope>
    <source>
        <strain evidence="3">IBRC-M 10403</strain>
    </source>
</reference>
<name>A0A1G6WHT1_9PSEU</name>
<evidence type="ECO:0000313" key="3">
    <source>
        <dbReference type="Proteomes" id="UP000199501"/>
    </source>
</evidence>
<dbReference type="STRING" id="1271860.SAMN05216174_11515"/>
<dbReference type="AlphaFoldDB" id="A0A1G6WHT1"/>
<organism evidence="2 3">
    <name type="scientific">Actinokineospora iranica</name>
    <dbReference type="NCBI Taxonomy" id="1271860"/>
    <lineage>
        <taxon>Bacteria</taxon>
        <taxon>Bacillati</taxon>
        <taxon>Actinomycetota</taxon>
        <taxon>Actinomycetes</taxon>
        <taxon>Pseudonocardiales</taxon>
        <taxon>Pseudonocardiaceae</taxon>
        <taxon>Actinokineospora</taxon>
    </lineage>
</organism>
<sequence>MFDVEWPQNHPNLDQAMRLAREHDIKLAVSNPCFELWLILHHADQSAFLDTKAAERRSRELDGRAGKRIDAAAYLPHRQAASKRASVPAERHARDQTAFPHDNPSSTMGDLLAAIEPVSGRG</sequence>
<protein>
    <submittedName>
        <fullName evidence="2">RloB-like protein</fullName>
    </submittedName>
</protein>
<evidence type="ECO:0000256" key="1">
    <source>
        <dbReference type="SAM" id="MobiDB-lite"/>
    </source>
</evidence>
<gene>
    <name evidence="2" type="ORF">SAMN05216174_11515</name>
</gene>
<evidence type="ECO:0000313" key="2">
    <source>
        <dbReference type="EMBL" id="SDD65442.1"/>
    </source>
</evidence>
<dbReference type="Pfam" id="PF13707">
    <property type="entry name" value="RloB"/>
    <property type="match status" value="1"/>
</dbReference>